<comment type="subunit">
    <text evidence="11">Homooctamer.</text>
</comment>
<dbReference type="STRING" id="1679170.AC625_00445"/>
<feature type="binding site" evidence="11">
    <location>
        <position position="93"/>
    </location>
    <ligand>
        <name>ATP</name>
        <dbReference type="ChEBI" id="CHEBI:30616"/>
    </ligand>
</feature>
<dbReference type="EC" id="2.7.7.85" evidence="11"/>
<evidence type="ECO:0000256" key="3">
    <source>
        <dbReference type="ARBA" id="ARBA00022679"/>
    </source>
</evidence>
<name>A0A0K9GNN0_9BACI</name>
<dbReference type="SUPFAM" id="SSF143597">
    <property type="entry name" value="YojJ-like"/>
    <property type="match status" value="1"/>
</dbReference>
<dbReference type="Pfam" id="PF02457">
    <property type="entry name" value="DAC"/>
    <property type="match status" value="1"/>
</dbReference>
<keyword evidence="8 11" id="KW-0460">Magnesium</keyword>
<protein>
    <recommendedName>
        <fullName evidence="11">DNA integrity scanning protein DisA</fullName>
    </recommendedName>
    <alternativeName>
        <fullName evidence="11">Cyclic di-AMP synthase</fullName>
        <shortName evidence="11">c-di-AMP synthase</shortName>
    </alternativeName>
    <alternativeName>
        <fullName evidence="11">Diadenylate cyclase</fullName>
        <ecNumber evidence="11">2.7.7.85</ecNumber>
    </alternativeName>
</protein>
<evidence type="ECO:0000256" key="9">
    <source>
        <dbReference type="ARBA" id="ARBA00023125"/>
    </source>
</evidence>
<gene>
    <name evidence="11" type="primary">disA</name>
    <name evidence="13" type="ORF">AC625_00445</name>
</gene>
<dbReference type="AlphaFoldDB" id="A0A0K9GNN0"/>
<dbReference type="GO" id="GO:0003677">
    <property type="term" value="F:DNA binding"/>
    <property type="evidence" value="ECO:0007669"/>
    <property type="project" value="UniProtKB-UniRule"/>
</dbReference>
<evidence type="ECO:0000256" key="4">
    <source>
        <dbReference type="ARBA" id="ARBA00022695"/>
    </source>
</evidence>
<proteinExistence type="inferred from homology"/>
<dbReference type="Gene3D" id="3.40.1700.10">
    <property type="entry name" value="DNA integrity scanning protein, DisA, N-terminal domain"/>
    <property type="match status" value="1"/>
</dbReference>
<dbReference type="Pfam" id="PF10635">
    <property type="entry name" value="DisA-linker"/>
    <property type="match status" value="1"/>
</dbReference>
<dbReference type="FunFam" id="3.40.1700.10:FF:000001">
    <property type="entry name" value="DNA integrity scanning protein DisA"/>
    <property type="match status" value="1"/>
</dbReference>
<dbReference type="InterPro" id="IPR050338">
    <property type="entry name" value="DisA"/>
</dbReference>
<dbReference type="SUPFAM" id="SSF47781">
    <property type="entry name" value="RuvA domain 2-like"/>
    <property type="match status" value="1"/>
</dbReference>
<dbReference type="NCBIfam" id="NF010009">
    <property type="entry name" value="PRK13482.1"/>
    <property type="match status" value="1"/>
</dbReference>
<sequence>MTDKKAFEKMKLEILHMVAPGTPLREGIDNVLRANTGGLIVVGDNEKVRSIVDGGFQINSPCTPSTLYELAKMDGAILLNEKADKIILANAQLAPDTSVPSKETGMRHRTAERVARETKSLVIAISQRRNVITLYQGNFQYALKDIAVILAKANLAIQTLEKYKIVLQQSINDLGLLEFEDMVTYTDLLQVFHRYIMVLRIKIELVNYLNELGTEGRLIRLQMNELLFELESEGKLIVKDYVNQKEDHPQEIIEKLHDLAQQEKFEEGNLLKVLGYNGYIHLDEIISPRGYRILHKIPRLPFLIVENLINQFCNFITIYQASVEELDDVEGIGEVRANKIQEGLRLLKTQLVAERRM</sequence>
<evidence type="ECO:0000256" key="1">
    <source>
        <dbReference type="ARBA" id="ARBA00000877"/>
    </source>
</evidence>
<dbReference type="InterPro" id="IPR018906">
    <property type="entry name" value="DNA_integrity_scan_DisA_link"/>
</dbReference>
<dbReference type="PANTHER" id="PTHR34185:SF3">
    <property type="entry name" value="DNA INTEGRITY SCANNING PROTEIN DISA"/>
    <property type="match status" value="1"/>
</dbReference>
<dbReference type="InterPro" id="IPR003390">
    <property type="entry name" value="DNA_integrity_scan_DisA_N"/>
</dbReference>
<dbReference type="RefSeq" id="WP_049679520.1">
    <property type="nucleotide sequence ID" value="NZ_LFZW01000001.1"/>
</dbReference>
<dbReference type="Gene3D" id="1.10.150.20">
    <property type="entry name" value="5' to 3' exonuclease, C-terminal subdomain"/>
    <property type="match status" value="1"/>
</dbReference>
<keyword evidence="5 11" id="KW-0547">Nucleotide-binding</keyword>
<dbReference type="InterPro" id="IPR036888">
    <property type="entry name" value="DNA_integrity_DisA_N_sf"/>
</dbReference>
<dbReference type="GO" id="GO:0005524">
    <property type="term" value="F:ATP binding"/>
    <property type="evidence" value="ECO:0007669"/>
    <property type="project" value="UniProtKB-UniRule"/>
</dbReference>
<dbReference type="GO" id="GO:0004016">
    <property type="term" value="F:adenylate cyclase activity"/>
    <property type="evidence" value="ECO:0007669"/>
    <property type="project" value="TreeGrafter"/>
</dbReference>
<evidence type="ECO:0000256" key="2">
    <source>
        <dbReference type="ARBA" id="ARBA00001946"/>
    </source>
</evidence>
<comment type="cofactor">
    <cofactor evidence="2 11">
        <name>Mg(2+)</name>
        <dbReference type="ChEBI" id="CHEBI:18420"/>
    </cofactor>
</comment>
<evidence type="ECO:0000256" key="5">
    <source>
        <dbReference type="ARBA" id="ARBA00022741"/>
    </source>
</evidence>
<evidence type="ECO:0000256" key="7">
    <source>
        <dbReference type="ARBA" id="ARBA00022840"/>
    </source>
</evidence>
<dbReference type="GO" id="GO:0106408">
    <property type="term" value="F:diadenylate cyclase activity"/>
    <property type="evidence" value="ECO:0007669"/>
    <property type="project" value="UniProtKB-EC"/>
</dbReference>
<comment type="caution">
    <text evidence="13">The sequence shown here is derived from an EMBL/GenBank/DDBJ whole genome shotgun (WGS) entry which is preliminary data.</text>
</comment>
<dbReference type="InterPro" id="IPR023763">
    <property type="entry name" value="DNA_integrity_scanning_protein"/>
</dbReference>
<evidence type="ECO:0000313" key="13">
    <source>
        <dbReference type="EMBL" id="KMY48191.1"/>
    </source>
</evidence>
<evidence type="ECO:0000256" key="10">
    <source>
        <dbReference type="ARBA" id="ARBA00023204"/>
    </source>
</evidence>
<feature type="domain" description="DAC" evidence="12">
    <location>
        <begin position="8"/>
        <end position="146"/>
    </location>
</feature>
<comment type="similarity">
    <text evidence="11">Belongs to the DisA family.</text>
</comment>
<comment type="catalytic activity">
    <reaction evidence="1 11">
        <text>2 ATP = 3',3'-c-di-AMP + 2 diphosphate</text>
        <dbReference type="Rhea" id="RHEA:35655"/>
        <dbReference type="ChEBI" id="CHEBI:30616"/>
        <dbReference type="ChEBI" id="CHEBI:33019"/>
        <dbReference type="ChEBI" id="CHEBI:71500"/>
        <dbReference type="EC" id="2.7.7.85"/>
    </reaction>
</comment>
<comment type="function">
    <text evidence="11">Participates in a DNA-damage check-point that is active prior to asymmetric division when DNA is damaged. DisA forms globular foci that rapidly scan along the chromosomes during sporulation, searching for lesions. When a lesion is present, DisA pauses at the lesion site. This triggers a cellular response that culminates in a temporary block in sporulation initiation.</text>
</comment>
<keyword evidence="10 11" id="KW-0234">DNA repair</keyword>
<keyword evidence="7 11" id="KW-0067">ATP-binding</keyword>
<keyword evidence="14" id="KW-1185">Reference proteome</keyword>
<reference evidence="14" key="1">
    <citation type="submission" date="2015-07" db="EMBL/GenBank/DDBJ databases">
        <title>Genome sequencing project for genomic taxonomy and phylogenomics of Bacillus-like bacteria.</title>
        <authorList>
            <person name="Liu B."/>
            <person name="Wang J."/>
            <person name="Zhu Y."/>
            <person name="Liu G."/>
            <person name="Chen Q."/>
            <person name="Chen Z."/>
            <person name="Lan J."/>
            <person name="Che J."/>
            <person name="Ge C."/>
            <person name="Shi H."/>
            <person name="Pan Z."/>
            <person name="Liu X."/>
        </authorList>
    </citation>
    <scope>NUCLEOTIDE SEQUENCE [LARGE SCALE GENOMIC DNA]</scope>
    <source>
        <strain evidence="14">FJAT-27997</strain>
    </source>
</reference>
<dbReference type="PROSITE" id="PS51794">
    <property type="entry name" value="DAC"/>
    <property type="match status" value="1"/>
</dbReference>
<dbReference type="InterPro" id="IPR038331">
    <property type="entry name" value="DisA_sf"/>
</dbReference>
<evidence type="ECO:0000256" key="6">
    <source>
        <dbReference type="ARBA" id="ARBA00022763"/>
    </source>
</evidence>
<dbReference type="InterPro" id="IPR010994">
    <property type="entry name" value="RuvA_2-like"/>
</dbReference>
<evidence type="ECO:0000313" key="14">
    <source>
        <dbReference type="Proteomes" id="UP000037146"/>
    </source>
</evidence>
<evidence type="ECO:0000259" key="12">
    <source>
        <dbReference type="PROSITE" id="PS51794"/>
    </source>
</evidence>
<evidence type="ECO:0000256" key="11">
    <source>
        <dbReference type="HAMAP-Rule" id="MF_01438"/>
    </source>
</evidence>
<feature type="binding site" evidence="11">
    <location>
        <position position="75"/>
    </location>
    <ligand>
        <name>ATP</name>
        <dbReference type="ChEBI" id="CHEBI:30616"/>
    </ligand>
</feature>
<dbReference type="HAMAP" id="MF_01438">
    <property type="entry name" value="DisA"/>
    <property type="match status" value="1"/>
</dbReference>
<dbReference type="OrthoDB" id="41841at2"/>
<dbReference type="PANTHER" id="PTHR34185">
    <property type="entry name" value="DIADENYLATE CYCLASE"/>
    <property type="match status" value="1"/>
</dbReference>
<feature type="binding site" evidence="11">
    <location>
        <begin position="106"/>
        <end position="110"/>
    </location>
    <ligand>
        <name>ATP</name>
        <dbReference type="ChEBI" id="CHEBI:30616"/>
    </ligand>
</feature>
<keyword evidence="6 11" id="KW-0227">DNA damage</keyword>
<dbReference type="GO" id="GO:0006281">
    <property type="term" value="P:DNA repair"/>
    <property type="evidence" value="ECO:0007669"/>
    <property type="project" value="UniProtKB-UniRule"/>
</dbReference>
<comment type="function">
    <text evidence="11">Has also diadenylate cyclase activity, catalyzing the condensation of 2 ATP molecules into cyclic di-AMP (c-di-AMP). c-di-AMP acts as a signaling molecule that couples DNA integrity with progression of sporulation. The rise in c-di-AMP level generated by DisA while scanning the chromosome, operates as a positive signal that advances sporulation; upon encountering a lesion, the DisA focus arrests at the damaged site and halts c-di-AMP synthesis.</text>
</comment>
<dbReference type="PATRIC" id="fig|1679170.3.peg.77"/>
<organism evidence="13 14">
    <name type="scientific">Peribacillus loiseleuriae</name>
    <dbReference type="NCBI Taxonomy" id="1679170"/>
    <lineage>
        <taxon>Bacteria</taxon>
        <taxon>Bacillati</taxon>
        <taxon>Bacillota</taxon>
        <taxon>Bacilli</taxon>
        <taxon>Bacillales</taxon>
        <taxon>Bacillaceae</taxon>
        <taxon>Peribacillus</taxon>
    </lineage>
</organism>
<dbReference type="Proteomes" id="UP000037146">
    <property type="component" value="Unassembled WGS sequence"/>
</dbReference>
<keyword evidence="9 11" id="KW-0238">DNA-binding</keyword>
<evidence type="ECO:0000256" key="8">
    <source>
        <dbReference type="ARBA" id="ARBA00022842"/>
    </source>
</evidence>
<keyword evidence="3 11" id="KW-0808">Transferase</keyword>
<dbReference type="EMBL" id="LFZW01000001">
    <property type="protein sequence ID" value="KMY48191.1"/>
    <property type="molecule type" value="Genomic_DNA"/>
</dbReference>
<dbReference type="Gene3D" id="1.20.1260.110">
    <property type="entry name" value="DNA integrity scanning linker region"/>
    <property type="match status" value="1"/>
</dbReference>
<accession>A0A0K9GNN0</accession>
<keyword evidence="4 11" id="KW-0548">Nucleotidyltransferase</keyword>